<dbReference type="Pfam" id="PF20151">
    <property type="entry name" value="DUF6533"/>
    <property type="match status" value="1"/>
</dbReference>
<evidence type="ECO:0000313" key="3">
    <source>
        <dbReference type="EMBL" id="KAF6765557.1"/>
    </source>
</evidence>
<feature type="domain" description="DUF6533" evidence="2">
    <location>
        <begin position="20"/>
        <end position="64"/>
    </location>
</feature>
<dbReference type="OrthoDB" id="2675435at2759"/>
<keyword evidence="4" id="KW-1185">Reference proteome</keyword>
<dbReference type="EMBL" id="JACGCI010000002">
    <property type="protein sequence ID" value="KAF6765557.1"/>
    <property type="molecule type" value="Genomic_DNA"/>
</dbReference>
<name>A0A8H6MHK6_9AGAR</name>
<comment type="caution">
    <text evidence="3">The sequence shown here is derived from an EMBL/GenBank/DDBJ whole genome shotgun (WGS) entry which is preliminary data.</text>
</comment>
<accession>A0A8H6MHK6</accession>
<dbReference type="Proteomes" id="UP000521943">
    <property type="component" value="Unassembled WGS sequence"/>
</dbReference>
<feature type="transmembrane region" description="Helical" evidence="1">
    <location>
        <begin position="121"/>
        <end position="141"/>
    </location>
</feature>
<dbReference type="InterPro" id="IPR045340">
    <property type="entry name" value="DUF6533"/>
</dbReference>
<evidence type="ECO:0000256" key="1">
    <source>
        <dbReference type="SAM" id="Phobius"/>
    </source>
</evidence>
<proteinExistence type="predicted"/>
<gene>
    <name evidence="3" type="ORF">DFP72DRAFT_868098</name>
</gene>
<protein>
    <recommendedName>
        <fullName evidence="2">DUF6533 domain-containing protein</fullName>
    </recommendedName>
</protein>
<feature type="transmembrane region" description="Helical" evidence="1">
    <location>
        <begin position="58"/>
        <end position="76"/>
    </location>
</feature>
<evidence type="ECO:0000313" key="4">
    <source>
        <dbReference type="Proteomes" id="UP000521943"/>
    </source>
</evidence>
<evidence type="ECO:0000259" key="2">
    <source>
        <dbReference type="Pfam" id="PF20151"/>
    </source>
</evidence>
<dbReference type="AlphaFoldDB" id="A0A8H6MHK6"/>
<reference evidence="3 4" key="1">
    <citation type="submission" date="2020-07" db="EMBL/GenBank/DDBJ databases">
        <title>Comparative genomics of pyrophilous fungi reveals a link between fire events and developmental genes.</title>
        <authorList>
            <consortium name="DOE Joint Genome Institute"/>
            <person name="Steindorff A.S."/>
            <person name="Carver A."/>
            <person name="Calhoun S."/>
            <person name="Stillman K."/>
            <person name="Liu H."/>
            <person name="Lipzen A."/>
            <person name="Pangilinan J."/>
            <person name="Labutti K."/>
            <person name="Bruns T.D."/>
            <person name="Grigoriev I.V."/>
        </authorList>
    </citation>
    <scope>NUCLEOTIDE SEQUENCE [LARGE SCALE GENOMIC DNA]</scope>
    <source>
        <strain evidence="3 4">CBS 144469</strain>
    </source>
</reference>
<feature type="transmembrane region" description="Helical" evidence="1">
    <location>
        <begin position="97"/>
        <end position="115"/>
    </location>
</feature>
<feature type="transmembrane region" description="Helical" evidence="1">
    <location>
        <begin position="161"/>
        <end position="183"/>
    </location>
</feature>
<organism evidence="3 4">
    <name type="scientific">Ephemerocybe angulata</name>
    <dbReference type="NCBI Taxonomy" id="980116"/>
    <lineage>
        <taxon>Eukaryota</taxon>
        <taxon>Fungi</taxon>
        <taxon>Dikarya</taxon>
        <taxon>Basidiomycota</taxon>
        <taxon>Agaricomycotina</taxon>
        <taxon>Agaricomycetes</taxon>
        <taxon>Agaricomycetidae</taxon>
        <taxon>Agaricales</taxon>
        <taxon>Agaricineae</taxon>
        <taxon>Psathyrellaceae</taxon>
        <taxon>Ephemerocybe</taxon>
    </lineage>
</organism>
<keyword evidence="1" id="KW-0472">Membrane</keyword>
<keyword evidence="1" id="KW-0812">Transmembrane</keyword>
<keyword evidence="1" id="KW-1133">Transmembrane helix</keyword>
<sequence>MSDGFALIESAIRVWHNQGYSKAAVLTLLICDILHNLADEVKYIWRSKWTFVKTMYLLARYYGVALMAINGISLHTRHANTGNSCRRYIRVTSMLGDVYFVIIDIVCIIRVYALWERSNKVLALFSSLCTVEIALAFYASWRATEFKGAPNPPKNELSDRYGCGFLLAPFTGSSAMVIYIASWSVPPRLSNYPALFFVLSVIRIRYHLRGGLEAPKSGLWKGSSYASPMARAFMKDGALGFLQSVIIQSTNQTDCTHALSVIHSLCASMNFYRDGFYFPPTWPWQYAVSSYAVCREALSSSREKMLT</sequence>